<evidence type="ECO:0000313" key="2">
    <source>
        <dbReference type="Proteomes" id="UP000036959"/>
    </source>
</evidence>
<sequence>MKTWTDDQLADYETALETIGNVVAIASRDIGEEREKSRPDVRRIDELLELQRRLNDERRSLRIDDEAAIQKAIESYGRIVCSGELAK</sequence>
<dbReference type="OrthoDB" id="6898459at2"/>
<dbReference type="Proteomes" id="UP000036959">
    <property type="component" value="Unassembled WGS sequence"/>
</dbReference>
<name>A0A0L0M3E7_9BURK</name>
<protein>
    <submittedName>
        <fullName evidence="1">Uncharacterized protein</fullName>
    </submittedName>
</protein>
<gene>
    <name evidence="1" type="ORF">BVER_04939c</name>
</gene>
<comment type="caution">
    <text evidence="1">The sequence shown here is derived from an EMBL/GenBank/DDBJ whole genome shotgun (WGS) entry which is preliminary data.</text>
</comment>
<dbReference type="RefSeq" id="WP_050455918.1">
    <property type="nucleotide sequence ID" value="NZ_LFJJ01000274.1"/>
</dbReference>
<reference evidence="2" key="1">
    <citation type="submission" date="2015-06" db="EMBL/GenBank/DDBJ databases">
        <title>Comparative genomics of Burkholderia leaf nodule symbionts.</title>
        <authorList>
            <person name="Carlier A."/>
            <person name="Eberl L."/>
            <person name="Pinto-Carbo M."/>
        </authorList>
    </citation>
    <scope>NUCLEOTIDE SEQUENCE [LARGE SCALE GENOMIC DNA]</scope>
    <source>
        <strain evidence="2">UZHbot4</strain>
    </source>
</reference>
<accession>A0A0L0M3E7</accession>
<organism evidence="1 2">
    <name type="scientific">Candidatus Burkholderia verschuerenii</name>
    <dbReference type="NCBI Taxonomy" id="242163"/>
    <lineage>
        <taxon>Bacteria</taxon>
        <taxon>Pseudomonadati</taxon>
        <taxon>Pseudomonadota</taxon>
        <taxon>Betaproteobacteria</taxon>
        <taxon>Burkholderiales</taxon>
        <taxon>Burkholderiaceae</taxon>
        <taxon>Burkholderia</taxon>
    </lineage>
</organism>
<dbReference type="AlphaFoldDB" id="A0A0L0M3E7"/>
<evidence type="ECO:0000313" key="1">
    <source>
        <dbReference type="EMBL" id="KND57157.1"/>
    </source>
</evidence>
<proteinExistence type="predicted"/>
<dbReference type="EMBL" id="LFJJ01000274">
    <property type="protein sequence ID" value="KND57157.1"/>
    <property type="molecule type" value="Genomic_DNA"/>
</dbReference>
<keyword evidence="2" id="KW-1185">Reference proteome</keyword>
<dbReference type="PATRIC" id="fig|242163.4.peg.3839"/>